<evidence type="ECO:0000313" key="5">
    <source>
        <dbReference type="Proteomes" id="UP001418222"/>
    </source>
</evidence>
<dbReference type="InterPro" id="IPR005162">
    <property type="entry name" value="Retrotrans_gag_dom"/>
</dbReference>
<dbReference type="InterPro" id="IPR021109">
    <property type="entry name" value="Peptidase_aspartic_dom_sf"/>
</dbReference>
<dbReference type="Proteomes" id="UP001418222">
    <property type="component" value="Unassembled WGS sequence"/>
</dbReference>
<keyword evidence="1" id="KW-0863">Zinc-finger</keyword>
<gene>
    <name evidence="4" type="ORF">KSP39_PZI003115</name>
</gene>
<dbReference type="EMBL" id="JBBWWQ010000003">
    <property type="protein sequence ID" value="KAK8951322.1"/>
    <property type="molecule type" value="Genomic_DNA"/>
</dbReference>
<dbReference type="InterPro" id="IPR001878">
    <property type="entry name" value="Znf_CCHC"/>
</dbReference>
<organism evidence="4 5">
    <name type="scientific">Platanthera zijinensis</name>
    <dbReference type="NCBI Taxonomy" id="2320716"/>
    <lineage>
        <taxon>Eukaryota</taxon>
        <taxon>Viridiplantae</taxon>
        <taxon>Streptophyta</taxon>
        <taxon>Embryophyta</taxon>
        <taxon>Tracheophyta</taxon>
        <taxon>Spermatophyta</taxon>
        <taxon>Magnoliopsida</taxon>
        <taxon>Liliopsida</taxon>
        <taxon>Asparagales</taxon>
        <taxon>Orchidaceae</taxon>
        <taxon>Orchidoideae</taxon>
        <taxon>Orchideae</taxon>
        <taxon>Orchidinae</taxon>
        <taxon>Platanthera</taxon>
    </lineage>
</organism>
<accession>A0AAP0BUQ9</accession>
<dbReference type="InterPro" id="IPR001969">
    <property type="entry name" value="Aspartic_peptidase_AS"/>
</dbReference>
<evidence type="ECO:0000259" key="3">
    <source>
        <dbReference type="PROSITE" id="PS50158"/>
    </source>
</evidence>
<keyword evidence="5" id="KW-1185">Reference proteome</keyword>
<evidence type="ECO:0000256" key="1">
    <source>
        <dbReference type="PROSITE-ProRule" id="PRU00047"/>
    </source>
</evidence>
<sequence>MRGPTRPDARGLERAGDLTRTRPGARARARPDTRLMHAHLRAASRALTRTRTRAWPGVRAPVHVRLPARASVRCQNRAHTRARLPRPCSTSSSAVSPSEIFFQILRRMASPSRRDVYSRRGKEKERATKAQEAISEGTASVQAQQELPQMIPSREEQQTSPQLIDLTRMLAEAIKLVREAPPPAAPEVAGPLQQRHLDVDLKQFLELKPPVFRGGLLPLETEDWISRIEIILEVMLCPDERKVGLVTFLLEGEAKRWWLNVRDRLAGRGQTSIPWAIFIQAFTNWFVPESEKKLLQDKFLRLVQGSRSVLEYETEFANLAFYAEAFVPNEKERCRRFQEGLRDTIRSILIPVEITDYGALVQKARLMEIDAEKTQRRRDFAKKRTTWSSSSKESSSKTSTSGKSSDSGKRPRHIESSGSASVVEQRCGKCGKNHKGQCLVGSNVCYLCRQPGHRQRECPRNREGQRAAQSFPVPQGQRLYQMGRASEGEYAASTSTAAPAGLYNEERRVQPRVFNLSQQEAKADDTVVTGIIPIGNYLVKLLFDTGASHSFISATILNAIAAKPYWVQEILHVTLPNNQILPTQQRVIITFALNDKPFTTDFVVLPLTEFDIILGMDWLTQNEAVINCKNKEVSVKCADQSRITYRGFGEVSKMLISAMKALSQIRKGGEAILVMVKGPPEEKKDITTILVVCEFQELFPEELAGLPPKREIEFEINLEQGARPVAKSPYRMAPKELAELRVQLQELIDKKFIRPSSSPWGAPVLFVKKKEGTLRMCVDYRKLNKLTVKNKYPLPRIEDLFDQLVNAKVFSKLDLRSGYHQLRIKEEDIFKTAFSTRCNDLIR</sequence>
<dbReference type="GO" id="GO:0004190">
    <property type="term" value="F:aspartic-type endopeptidase activity"/>
    <property type="evidence" value="ECO:0007669"/>
    <property type="project" value="InterPro"/>
</dbReference>
<feature type="domain" description="CCHC-type" evidence="3">
    <location>
        <begin position="445"/>
        <end position="460"/>
    </location>
</feature>
<feature type="region of interest" description="Disordered" evidence="2">
    <location>
        <begin position="375"/>
        <end position="420"/>
    </location>
</feature>
<keyword evidence="1" id="KW-0479">Metal-binding</keyword>
<dbReference type="PROSITE" id="PS00141">
    <property type="entry name" value="ASP_PROTEASE"/>
    <property type="match status" value="1"/>
</dbReference>
<name>A0AAP0BUQ9_9ASPA</name>
<dbReference type="GO" id="GO:0003676">
    <property type="term" value="F:nucleic acid binding"/>
    <property type="evidence" value="ECO:0007669"/>
    <property type="project" value="InterPro"/>
</dbReference>
<keyword evidence="1" id="KW-0862">Zinc</keyword>
<dbReference type="GO" id="GO:0008270">
    <property type="term" value="F:zinc ion binding"/>
    <property type="evidence" value="ECO:0007669"/>
    <property type="project" value="UniProtKB-KW"/>
</dbReference>
<feature type="compositionally biased region" description="Basic and acidic residues" evidence="2">
    <location>
        <begin position="113"/>
        <end position="129"/>
    </location>
</feature>
<dbReference type="Gene3D" id="2.40.70.10">
    <property type="entry name" value="Acid Proteases"/>
    <property type="match status" value="1"/>
</dbReference>
<dbReference type="SUPFAM" id="SSF50630">
    <property type="entry name" value="Acid proteases"/>
    <property type="match status" value="1"/>
</dbReference>
<proteinExistence type="predicted"/>
<dbReference type="InterPro" id="IPR043502">
    <property type="entry name" value="DNA/RNA_pol_sf"/>
</dbReference>
<dbReference type="SUPFAM" id="SSF56672">
    <property type="entry name" value="DNA/RNA polymerases"/>
    <property type="match status" value="1"/>
</dbReference>
<dbReference type="SMART" id="SM00343">
    <property type="entry name" value="ZnF_C2HC"/>
    <property type="match status" value="1"/>
</dbReference>
<feature type="compositionally biased region" description="Basic and acidic residues" evidence="2">
    <location>
        <begin position="1"/>
        <end position="20"/>
    </location>
</feature>
<dbReference type="CDD" id="cd00303">
    <property type="entry name" value="retropepsin_like"/>
    <property type="match status" value="1"/>
</dbReference>
<dbReference type="InterPro" id="IPR032567">
    <property type="entry name" value="RTL1-rel"/>
</dbReference>
<dbReference type="InterPro" id="IPR000477">
    <property type="entry name" value="RT_dom"/>
</dbReference>
<dbReference type="Gene3D" id="4.10.60.10">
    <property type="entry name" value="Zinc finger, CCHC-type"/>
    <property type="match status" value="1"/>
</dbReference>
<feature type="compositionally biased region" description="Low complexity" evidence="2">
    <location>
        <begin position="386"/>
        <end position="405"/>
    </location>
</feature>
<dbReference type="Pfam" id="PF00078">
    <property type="entry name" value="RVT_1"/>
    <property type="match status" value="1"/>
</dbReference>
<dbReference type="PROSITE" id="PS50158">
    <property type="entry name" value="ZF_CCHC"/>
    <property type="match status" value="1"/>
</dbReference>
<evidence type="ECO:0000313" key="4">
    <source>
        <dbReference type="EMBL" id="KAK8951322.1"/>
    </source>
</evidence>
<feature type="region of interest" description="Disordered" evidence="2">
    <location>
        <begin position="113"/>
        <end position="144"/>
    </location>
</feature>
<dbReference type="Pfam" id="PF08284">
    <property type="entry name" value="RVP_2"/>
    <property type="match status" value="1"/>
</dbReference>
<dbReference type="Pfam" id="PF00098">
    <property type="entry name" value="zf-CCHC"/>
    <property type="match status" value="1"/>
</dbReference>
<feature type="region of interest" description="Disordered" evidence="2">
    <location>
        <begin position="1"/>
        <end position="31"/>
    </location>
</feature>
<dbReference type="Pfam" id="PF03732">
    <property type="entry name" value="Retrotrans_gag"/>
    <property type="match status" value="1"/>
</dbReference>
<dbReference type="Gene3D" id="3.10.10.10">
    <property type="entry name" value="HIV Type 1 Reverse Transcriptase, subunit A, domain 1"/>
    <property type="match status" value="1"/>
</dbReference>
<feature type="compositionally biased region" description="Basic and acidic residues" evidence="2">
    <location>
        <begin position="406"/>
        <end position="415"/>
    </location>
</feature>
<dbReference type="CDD" id="cd01647">
    <property type="entry name" value="RT_LTR"/>
    <property type="match status" value="1"/>
</dbReference>
<reference evidence="4 5" key="1">
    <citation type="journal article" date="2022" name="Nat. Plants">
        <title>Genomes of leafy and leafless Platanthera orchids illuminate the evolution of mycoheterotrophy.</title>
        <authorList>
            <person name="Li M.H."/>
            <person name="Liu K.W."/>
            <person name="Li Z."/>
            <person name="Lu H.C."/>
            <person name="Ye Q.L."/>
            <person name="Zhang D."/>
            <person name="Wang J.Y."/>
            <person name="Li Y.F."/>
            <person name="Zhong Z.M."/>
            <person name="Liu X."/>
            <person name="Yu X."/>
            <person name="Liu D.K."/>
            <person name="Tu X.D."/>
            <person name="Liu B."/>
            <person name="Hao Y."/>
            <person name="Liao X.Y."/>
            <person name="Jiang Y.T."/>
            <person name="Sun W.H."/>
            <person name="Chen J."/>
            <person name="Chen Y.Q."/>
            <person name="Ai Y."/>
            <person name="Zhai J.W."/>
            <person name="Wu S.S."/>
            <person name="Zhou Z."/>
            <person name="Hsiao Y.Y."/>
            <person name="Wu W.L."/>
            <person name="Chen Y.Y."/>
            <person name="Lin Y.F."/>
            <person name="Hsu J.L."/>
            <person name="Li C.Y."/>
            <person name="Wang Z.W."/>
            <person name="Zhao X."/>
            <person name="Zhong W.Y."/>
            <person name="Ma X.K."/>
            <person name="Ma L."/>
            <person name="Huang J."/>
            <person name="Chen G.Z."/>
            <person name="Huang M.Z."/>
            <person name="Huang L."/>
            <person name="Peng D.H."/>
            <person name="Luo Y.B."/>
            <person name="Zou S.Q."/>
            <person name="Chen S.P."/>
            <person name="Lan S."/>
            <person name="Tsai W.C."/>
            <person name="Van de Peer Y."/>
            <person name="Liu Z.J."/>
        </authorList>
    </citation>
    <scope>NUCLEOTIDE SEQUENCE [LARGE SCALE GENOMIC DNA]</scope>
    <source>
        <strain evidence="4">Lor287</strain>
    </source>
</reference>
<dbReference type="PANTHER" id="PTHR15503:SF45">
    <property type="entry name" value="RNA-DIRECTED DNA POLYMERASE HOMOLOG"/>
    <property type="match status" value="1"/>
</dbReference>
<comment type="caution">
    <text evidence="4">The sequence shown here is derived from an EMBL/GenBank/DDBJ whole genome shotgun (WGS) entry which is preliminary data.</text>
</comment>
<dbReference type="AlphaFoldDB" id="A0AAP0BUQ9"/>
<evidence type="ECO:0000256" key="2">
    <source>
        <dbReference type="SAM" id="MobiDB-lite"/>
    </source>
</evidence>
<dbReference type="PANTHER" id="PTHR15503">
    <property type="entry name" value="LDOC1 RELATED"/>
    <property type="match status" value="1"/>
</dbReference>
<protein>
    <recommendedName>
        <fullName evidence="3">CCHC-type domain-containing protein</fullName>
    </recommendedName>
</protein>
<dbReference type="GO" id="GO:0006508">
    <property type="term" value="P:proteolysis"/>
    <property type="evidence" value="ECO:0007669"/>
    <property type="project" value="InterPro"/>
</dbReference>